<dbReference type="eggNOG" id="COG1848">
    <property type="taxonomic scope" value="Bacteria"/>
</dbReference>
<dbReference type="InterPro" id="IPR002716">
    <property type="entry name" value="PIN_dom"/>
</dbReference>
<protein>
    <submittedName>
        <fullName evidence="2">PilT protein domain protein</fullName>
    </submittedName>
</protein>
<feature type="domain" description="PIN" evidence="1">
    <location>
        <begin position="3"/>
        <end position="128"/>
    </location>
</feature>
<dbReference type="EMBL" id="ACJM01000021">
    <property type="protein sequence ID" value="EEG76268.1"/>
    <property type="molecule type" value="Genomic_DNA"/>
</dbReference>
<keyword evidence="3" id="KW-1185">Reference proteome</keyword>
<evidence type="ECO:0000313" key="2">
    <source>
        <dbReference type="EMBL" id="EEG76268.1"/>
    </source>
</evidence>
<proteinExistence type="predicted"/>
<dbReference type="PANTHER" id="PTHR38826">
    <property type="entry name" value="RIBONUCLEASE VAPC13"/>
    <property type="match status" value="1"/>
</dbReference>
<reference evidence="2 3" key="1">
    <citation type="submission" date="2009-02" db="EMBL/GenBank/DDBJ databases">
        <title>Sequencing of the draft genome and assembly of Dethiobacter alkaliphilus AHT 1.</title>
        <authorList>
            <consortium name="US DOE Joint Genome Institute (JGI-PGF)"/>
            <person name="Lucas S."/>
            <person name="Copeland A."/>
            <person name="Lapidus A."/>
            <person name="Glavina del Rio T."/>
            <person name="Dalin E."/>
            <person name="Tice H."/>
            <person name="Bruce D."/>
            <person name="Goodwin L."/>
            <person name="Pitluck S."/>
            <person name="Larimer F."/>
            <person name="Land M.L."/>
            <person name="Hauser L."/>
            <person name="Muyzer G."/>
        </authorList>
    </citation>
    <scope>NUCLEOTIDE SEQUENCE [LARGE SCALE GENOMIC DNA]</scope>
    <source>
        <strain evidence="2 3">AHT 1</strain>
    </source>
</reference>
<accession>C0GK85</accession>
<dbReference type="STRING" id="555088.DealDRAFT_2894"/>
<gene>
    <name evidence="2" type="ORF">DealDRAFT_2894</name>
</gene>
<dbReference type="CDD" id="cd09854">
    <property type="entry name" value="PIN_VapC-like"/>
    <property type="match status" value="1"/>
</dbReference>
<organism evidence="2 3">
    <name type="scientific">Dethiobacter alkaliphilus AHT 1</name>
    <dbReference type="NCBI Taxonomy" id="555088"/>
    <lineage>
        <taxon>Bacteria</taxon>
        <taxon>Bacillati</taxon>
        <taxon>Bacillota</taxon>
        <taxon>Dethiobacteria</taxon>
        <taxon>Dethiobacterales</taxon>
        <taxon>Dethiobacteraceae</taxon>
        <taxon>Dethiobacter</taxon>
    </lineage>
</organism>
<dbReference type="InterPro" id="IPR029060">
    <property type="entry name" value="PIN-like_dom_sf"/>
</dbReference>
<dbReference type="RefSeq" id="WP_008518735.1">
    <property type="nucleotide sequence ID" value="NZ_ACJM01000021.1"/>
</dbReference>
<dbReference type="OrthoDB" id="4726629at2"/>
<evidence type="ECO:0000313" key="3">
    <source>
        <dbReference type="Proteomes" id="UP000006443"/>
    </source>
</evidence>
<dbReference type="Gene3D" id="3.40.50.1010">
    <property type="entry name" value="5'-nuclease"/>
    <property type="match status" value="1"/>
</dbReference>
<dbReference type="PANTHER" id="PTHR38826:SF5">
    <property type="entry name" value="RIBONUCLEASE VAPC13"/>
    <property type="match status" value="1"/>
</dbReference>
<comment type="caution">
    <text evidence="2">The sequence shown here is derived from an EMBL/GenBank/DDBJ whole genome shotgun (WGS) entry which is preliminary data.</text>
</comment>
<dbReference type="AlphaFoldDB" id="C0GK85"/>
<dbReference type="SUPFAM" id="SSF88723">
    <property type="entry name" value="PIN domain-like"/>
    <property type="match status" value="1"/>
</dbReference>
<dbReference type="Pfam" id="PF01850">
    <property type="entry name" value="PIN"/>
    <property type="match status" value="1"/>
</dbReference>
<name>C0GK85_DETAL</name>
<dbReference type="InterPro" id="IPR052106">
    <property type="entry name" value="PINc/VapC_TA"/>
</dbReference>
<evidence type="ECO:0000259" key="1">
    <source>
        <dbReference type="Pfam" id="PF01850"/>
    </source>
</evidence>
<sequence length="140" mass="16021">MKVFIDTNIPMYAASKEHHFKASCVEILRSVAAGHLNAFTDTEVFQEIMYRYFSINQRDFGLRVFDSFSKIMDGSVLAIEHQDMLLARKLISNPTYSALSPRDTIHLAVMLNHRIKRIITADRGFENIHGIQVIYPGEGF</sequence>
<dbReference type="Proteomes" id="UP000006443">
    <property type="component" value="Unassembled WGS sequence"/>
</dbReference>